<accession>A0A9D2ENN4</accession>
<protein>
    <recommendedName>
        <fullName evidence="1">Stage 0 sporulation protein A homolog</fullName>
    </recommendedName>
</protein>
<keyword evidence="4" id="KW-0238">DNA-binding</keyword>
<dbReference type="Gene3D" id="2.40.50.1020">
    <property type="entry name" value="LytTr DNA-binding domain"/>
    <property type="match status" value="1"/>
</dbReference>
<dbReference type="SMART" id="SM00850">
    <property type="entry name" value="LytTR"/>
    <property type="match status" value="1"/>
</dbReference>
<proteinExistence type="predicted"/>
<feature type="domain" description="HTH LytTR-type" evidence="3">
    <location>
        <begin position="132"/>
        <end position="230"/>
    </location>
</feature>
<dbReference type="AlphaFoldDB" id="A0A9D2ENN4"/>
<evidence type="ECO:0000313" key="5">
    <source>
        <dbReference type="Proteomes" id="UP000824049"/>
    </source>
</evidence>
<dbReference type="GO" id="GO:0000156">
    <property type="term" value="F:phosphorelay response regulator activity"/>
    <property type="evidence" value="ECO:0007669"/>
    <property type="project" value="InterPro"/>
</dbReference>
<dbReference type="Gene3D" id="3.40.50.2300">
    <property type="match status" value="1"/>
</dbReference>
<evidence type="ECO:0000259" key="3">
    <source>
        <dbReference type="PROSITE" id="PS50930"/>
    </source>
</evidence>
<evidence type="ECO:0000256" key="2">
    <source>
        <dbReference type="ARBA" id="ARBA00024867"/>
    </source>
</evidence>
<comment type="caution">
    <text evidence="4">The sequence shown here is derived from an EMBL/GenBank/DDBJ whole genome shotgun (WGS) entry which is preliminary data.</text>
</comment>
<dbReference type="InterPro" id="IPR011006">
    <property type="entry name" value="CheY-like_superfamily"/>
</dbReference>
<evidence type="ECO:0000313" key="4">
    <source>
        <dbReference type="EMBL" id="HIZ40812.1"/>
    </source>
</evidence>
<dbReference type="PANTHER" id="PTHR37299:SF1">
    <property type="entry name" value="STAGE 0 SPORULATION PROTEIN A HOMOLOG"/>
    <property type="match status" value="1"/>
</dbReference>
<dbReference type="Proteomes" id="UP000824049">
    <property type="component" value="Unassembled WGS sequence"/>
</dbReference>
<dbReference type="PROSITE" id="PS50930">
    <property type="entry name" value="HTH_LYTTR"/>
    <property type="match status" value="1"/>
</dbReference>
<dbReference type="GO" id="GO:0003677">
    <property type="term" value="F:DNA binding"/>
    <property type="evidence" value="ECO:0007669"/>
    <property type="project" value="UniProtKB-KW"/>
</dbReference>
<dbReference type="InterPro" id="IPR007492">
    <property type="entry name" value="LytTR_DNA-bd_dom"/>
</dbReference>
<organism evidence="4 5">
    <name type="scientific">Candidatus Anaerobutyricum stercoris</name>
    <dbReference type="NCBI Taxonomy" id="2838457"/>
    <lineage>
        <taxon>Bacteria</taxon>
        <taxon>Bacillati</taxon>
        <taxon>Bacillota</taxon>
        <taxon>Clostridia</taxon>
        <taxon>Lachnospirales</taxon>
        <taxon>Lachnospiraceae</taxon>
        <taxon>Anaerobutyricum</taxon>
    </lineage>
</organism>
<comment type="function">
    <text evidence="2">May play the central regulatory role in sporulation. It may be an element of the effector pathway responsible for the activation of sporulation genes in response to nutritional stress. Spo0A may act in concert with spo0H (a sigma factor) to control the expression of some genes that are critical to the sporulation process.</text>
</comment>
<dbReference type="InterPro" id="IPR001789">
    <property type="entry name" value="Sig_transdc_resp-reg_receiver"/>
</dbReference>
<dbReference type="SUPFAM" id="SSF52172">
    <property type="entry name" value="CheY-like"/>
    <property type="match status" value="1"/>
</dbReference>
<name>A0A9D2ENN4_9FIRM</name>
<dbReference type="EMBL" id="DXBR01000118">
    <property type="protein sequence ID" value="HIZ40812.1"/>
    <property type="molecule type" value="Genomic_DNA"/>
</dbReference>
<dbReference type="Pfam" id="PF04397">
    <property type="entry name" value="LytTR"/>
    <property type="match status" value="1"/>
</dbReference>
<gene>
    <name evidence="4" type="ORF">H9968_13015</name>
</gene>
<dbReference type="SMART" id="SM00448">
    <property type="entry name" value="REC"/>
    <property type="match status" value="1"/>
</dbReference>
<dbReference type="PANTHER" id="PTHR37299">
    <property type="entry name" value="TRANSCRIPTIONAL REGULATOR-RELATED"/>
    <property type="match status" value="1"/>
</dbReference>
<sequence length="237" mass="27894">MIIGVCDDDRSWCDIAAGVISGYVEKLGYNVEVTSFNNGDDVLNWQGQPWDVMFMDIELGEEKNGISVAGELNKRFPGCQIVFLTNYLFYAVDIFQTQHTYFVLKEQLEERLPEVFDKIMHQLEQSGKKLIFSASWGRQIIVRLSDMYYLERELRYTTVHTSWGDFQIKEKLDELMGDLPENEFSRCHHSYIIYFPAIREKKKNSYVLENGKEIIISRSYMKQTNEDWMKWALLQMS</sequence>
<reference evidence="4" key="1">
    <citation type="journal article" date="2021" name="PeerJ">
        <title>Extensive microbial diversity within the chicken gut microbiome revealed by metagenomics and culture.</title>
        <authorList>
            <person name="Gilroy R."/>
            <person name="Ravi A."/>
            <person name="Getino M."/>
            <person name="Pursley I."/>
            <person name="Horton D.L."/>
            <person name="Alikhan N.F."/>
            <person name="Baker D."/>
            <person name="Gharbi K."/>
            <person name="Hall N."/>
            <person name="Watson M."/>
            <person name="Adriaenssens E.M."/>
            <person name="Foster-Nyarko E."/>
            <person name="Jarju S."/>
            <person name="Secka A."/>
            <person name="Antonio M."/>
            <person name="Oren A."/>
            <person name="Chaudhuri R.R."/>
            <person name="La Ragione R."/>
            <person name="Hildebrand F."/>
            <person name="Pallen M.J."/>
        </authorList>
    </citation>
    <scope>NUCLEOTIDE SEQUENCE</scope>
    <source>
        <strain evidence="4">CHK179-28034</strain>
    </source>
</reference>
<evidence type="ECO:0000256" key="1">
    <source>
        <dbReference type="ARBA" id="ARBA00018672"/>
    </source>
</evidence>
<reference evidence="4" key="2">
    <citation type="submission" date="2021-04" db="EMBL/GenBank/DDBJ databases">
        <authorList>
            <person name="Gilroy R."/>
        </authorList>
    </citation>
    <scope>NUCLEOTIDE SEQUENCE</scope>
    <source>
        <strain evidence="4">CHK179-28034</strain>
    </source>
</reference>
<dbReference type="Pfam" id="PF00072">
    <property type="entry name" value="Response_reg"/>
    <property type="match status" value="1"/>
</dbReference>
<dbReference type="InterPro" id="IPR046947">
    <property type="entry name" value="LytR-like"/>
</dbReference>